<evidence type="ECO:0000313" key="3">
    <source>
        <dbReference type="EMBL" id="GAU88129.1"/>
    </source>
</evidence>
<accession>A0A1D1UEC0</accession>
<evidence type="ECO:0000256" key="1">
    <source>
        <dbReference type="SAM" id="Coils"/>
    </source>
</evidence>
<proteinExistence type="predicted"/>
<keyword evidence="4" id="KW-1185">Reference proteome</keyword>
<comment type="caution">
    <text evidence="3">The sequence shown here is derived from an EMBL/GenBank/DDBJ whole genome shotgun (WGS) entry which is preliminary data.</text>
</comment>
<feature type="region of interest" description="Disordered" evidence="2">
    <location>
        <begin position="221"/>
        <end position="256"/>
    </location>
</feature>
<protein>
    <submittedName>
        <fullName evidence="3">Uncharacterized protein</fullName>
    </submittedName>
</protein>
<evidence type="ECO:0000313" key="4">
    <source>
        <dbReference type="Proteomes" id="UP000186922"/>
    </source>
</evidence>
<dbReference type="Gene3D" id="1.10.287.1490">
    <property type="match status" value="1"/>
</dbReference>
<organism evidence="3 4">
    <name type="scientific">Ramazzottius varieornatus</name>
    <name type="common">Water bear</name>
    <name type="synonym">Tardigrade</name>
    <dbReference type="NCBI Taxonomy" id="947166"/>
    <lineage>
        <taxon>Eukaryota</taxon>
        <taxon>Metazoa</taxon>
        <taxon>Ecdysozoa</taxon>
        <taxon>Tardigrada</taxon>
        <taxon>Eutardigrada</taxon>
        <taxon>Parachela</taxon>
        <taxon>Hypsibioidea</taxon>
        <taxon>Ramazzottiidae</taxon>
        <taxon>Ramazzottius</taxon>
    </lineage>
</organism>
<dbReference type="Proteomes" id="UP000186922">
    <property type="component" value="Unassembled WGS sequence"/>
</dbReference>
<keyword evidence="1" id="KW-0175">Coiled coil</keyword>
<dbReference type="EMBL" id="BDGG01000001">
    <property type="protein sequence ID" value="GAU88129.1"/>
    <property type="molecule type" value="Genomic_DNA"/>
</dbReference>
<reference evidence="3 4" key="1">
    <citation type="journal article" date="2016" name="Nat. Commun.">
        <title>Extremotolerant tardigrade genome and improved radiotolerance of human cultured cells by tardigrade-unique protein.</title>
        <authorList>
            <person name="Hashimoto T."/>
            <person name="Horikawa D.D."/>
            <person name="Saito Y."/>
            <person name="Kuwahara H."/>
            <person name="Kozuka-Hata H."/>
            <person name="Shin-I T."/>
            <person name="Minakuchi Y."/>
            <person name="Ohishi K."/>
            <person name="Motoyama A."/>
            <person name="Aizu T."/>
            <person name="Enomoto A."/>
            <person name="Kondo K."/>
            <person name="Tanaka S."/>
            <person name="Hara Y."/>
            <person name="Koshikawa S."/>
            <person name="Sagara H."/>
            <person name="Miura T."/>
            <person name="Yokobori S."/>
            <person name="Miyagawa K."/>
            <person name="Suzuki Y."/>
            <person name="Kubo T."/>
            <person name="Oyama M."/>
            <person name="Kohara Y."/>
            <person name="Fujiyama A."/>
            <person name="Arakawa K."/>
            <person name="Katayama T."/>
            <person name="Toyoda A."/>
            <person name="Kunieda T."/>
        </authorList>
    </citation>
    <scope>NUCLEOTIDE SEQUENCE [LARGE SCALE GENOMIC DNA]</scope>
    <source>
        <strain evidence="3 4">YOKOZUNA-1</strain>
    </source>
</reference>
<dbReference type="AlphaFoldDB" id="A0A1D1UEC0"/>
<evidence type="ECO:0000256" key="2">
    <source>
        <dbReference type="SAM" id="MobiDB-lite"/>
    </source>
</evidence>
<dbReference type="OrthoDB" id="10653663at2759"/>
<name>A0A1D1UEC0_RAMVA</name>
<feature type="coiled-coil region" evidence="1">
    <location>
        <begin position="37"/>
        <end position="64"/>
    </location>
</feature>
<sequence>MSCAYNVDFENHDMSLEFLRSKMEDMEPKVAGVGGKLQKVTEEVERLRELVTARRREIEDLESSISKRVNRTEDQVSTFVQEYSDHKTETLAVRQSLTHIGSEIACLKKWVMDNVQEITNRLDLQDQQFHGFKDDLLKRVERTVREATRSEMKELRYQVDAKFAAVKAAFKKSGKGDLEVSQLDEPLYEEKSDQIGITVRPVDDLSDSEFNSELYPTYQVDDGGFDQHYPYGEPTQLLEAPKASKKKDGRRNPEVL</sequence>
<gene>
    <name evidence="3" type="primary">RvY_00881-1</name>
    <name evidence="3" type="synonym">RvY_00881.1</name>
    <name evidence="3" type="ORF">RvY_00881</name>
</gene>